<dbReference type="Gene3D" id="3.90.220.20">
    <property type="entry name" value="DNA methylase specificity domains"/>
    <property type="match status" value="2"/>
</dbReference>
<evidence type="ECO:0000259" key="5">
    <source>
        <dbReference type="Pfam" id="PF01420"/>
    </source>
</evidence>
<evidence type="ECO:0000256" key="4">
    <source>
        <dbReference type="SAM" id="Coils"/>
    </source>
</evidence>
<feature type="domain" description="Type I restriction modification DNA specificity" evidence="5">
    <location>
        <begin position="6"/>
        <end position="177"/>
    </location>
</feature>
<comment type="similarity">
    <text evidence="1">Belongs to the type-I restriction system S methylase family.</text>
</comment>
<reference evidence="6 7" key="1">
    <citation type="submission" date="2020-07" db="EMBL/GenBank/DDBJ databases">
        <title>Genomic Encyclopedia of Type Strains, Phase IV (KMG-V): Genome sequencing to study the core and pangenomes of soil and plant-associated prokaryotes.</title>
        <authorList>
            <person name="Whitman W."/>
        </authorList>
    </citation>
    <scope>NUCLEOTIDE SEQUENCE [LARGE SCALE GENOMIC DNA]</scope>
    <source>
        <strain evidence="6 7">C9</strain>
    </source>
</reference>
<keyword evidence="2" id="KW-0680">Restriction system</keyword>
<name>A0A7J9PHJ8_METMI</name>
<proteinExistence type="inferred from homology"/>
<dbReference type="InterPro" id="IPR000055">
    <property type="entry name" value="Restrct_endonuc_typeI_TRD"/>
</dbReference>
<dbReference type="GO" id="GO:0003677">
    <property type="term" value="F:DNA binding"/>
    <property type="evidence" value="ECO:0007669"/>
    <property type="project" value="UniProtKB-KW"/>
</dbReference>
<dbReference type="PANTHER" id="PTHR30408">
    <property type="entry name" value="TYPE-1 RESTRICTION ENZYME ECOKI SPECIFICITY PROTEIN"/>
    <property type="match status" value="1"/>
</dbReference>
<keyword evidence="4" id="KW-0175">Coiled coil</keyword>
<gene>
    <name evidence="6" type="ORF">HNP91_001831</name>
</gene>
<evidence type="ECO:0000256" key="1">
    <source>
        <dbReference type="ARBA" id="ARBA00010923"/>
    </source>
</evidence>
<keyword evidence="6" id="KW-0378">Hydrolase</keyword>
<dbReference type="EMBL" id="JACDUM010000004">
    <property type="protein sequence ID" value="MBA2860999.1"/>
    <property type="molecule type" value="Genomic_DNA"/>
</dbReference>
<evidence type="ECO:0000313" key="7">
    <source>
        <dbReference type="Proteomes" id="UP000568063"/>
    </source>
</evidence>
<evidence type="ECO:0000256" key="3">
    <source>
        <dbReference type="ARBA" id="ARBA00023125"/>
    </source>
</evidence>
<sequence length="402" mass="44946">MIDNLPDGWEVKKLGDIGNISAGGTPSRSKPEYWNNGSIPWVKIADMKEKHVKNTSEFITEEGLNKSSAKIFKKGTILISIFASLGTVGILDIDASTNQAIAGINVNSKKVIPEYLYYYLKSLKNYFMGAGRGVAQNNINLSILKDTEIFVPPLETQQKIVEILEKIEYGINLREKAILETENLVKAVFLDMFGDPVSNPMGWDVKKIGTFVNDIISGWSVGGDERPKKADELAVLKISSVTSGKFKSSEHKVVNSEITKKLVHPLKGDLLFSRANTRELVAAVCIVDNDYMDLFLPDKLWKIILNKNIVSSYYFRQVLQDPTYRANLTKKATGTSGSMLNISKSKLIENEFPIPPIGLQNKFAKIIEKLEEIKEKQENSKKEMEDLFNLSLQKAFKGELAC</sequence>
<dbReference type="EC" id="3.1.21.3" evidence="6"/>
<dbReference type="InterPro" id="IPR052021">
    <property type="entry name" value="Type-I_RS_S_subunit"/>
</dbReference>
<dbReference type="PANTHER" id="PTHR30408:SF12">
    <property type="entry name" value="TYPE I RESTRICTION ENZYME MJAVIII SPECIFICITY SUBUNIT"/>
    <property type="match status" value="1"/>
</dbReference>
<comment type="caution">
    <text evidence="6">The sequence shown here is derived from an EMBL/GenBank/DDBJ whole genome shotgun (WGS) entry which is preliminary data.</text>
</comment>
<dbReference type="GO" id="GO:0009307">
    <property type="term" value="P:DNA restriction-modification system"/>
    <property type="evidence" value="ECO:0007669"/>
    <property type="project" value="UniProtKB-KW"/>
</dbReference>
<accession>A0A7J9PHJ8</accession>
<dbReference type="InterPro" id="IPR044946">
    <property type="entry name" value="Restrct_endonuc_typeI_TRD_sf"/>
</dbReference>
<feature type="domain" description="Type I restriction modification DNA specificity" evidence="5">
    <location>
        <begin position="222"/>
        <end position="377"/>
    </location>
</feature>
<organism evidence="6 7">
    <name type="scientific">Methanococcus maripaludis</name>
    <name type="common">Methanococcus deltae</name>
    <dbReference type="NCBI Taxonomy" id="39152"/>
    <lineage>
        <taxon>Archaea</taxon>
        <taxon>Methanobacteriati</taxon>
        <taxon>Methanobacteriota</taxon>
        <taxon>Methanomada group</taxon>
        <taxon>Methanococci</taxon>
        <taxon>Methanococcales</taxon>
        <taxon>Methanococcaceae</taxon>
        <taxon>Methanococcus</taxon>
    </lineage>
</organism>
<protein>
    <submittedName>
        <fullName evidence="6">Type I restriction enzyme S subunit</fullName>
        <ecNumber evidence="6">3.1.21.3</ecNumber>
    </submittedName>
</protein>
<evidence type="ECO:0000256" key="2">
    <source>
        <dbReference type="ARBA" id="ARBA00022747"/>
    </source>
</evidence>
<keyword evidence="3" id="KW-0238">DNA-binding</keyword>
<evidence type="ECO:0000313" key="6">
    <source>
        <dbReference type="EMBL" id="MBA2860999.1"/>
    </source>
</evidence>
<dbReference type="AlphaFoldDB" id="A0A7J9PHJ8"/>
<dbReference type="GO" id="GO:0009035">
    <property type="term" value="F:type I site-specific deoxyribonuclease activity"/>
    <property type="evidence" value="ECO:0007669"/>
    <property type="project" value="UniProtKB-EC"/>
</dbReference>
<dbReference type="Pfam" id="PF01420">
    <property type="entry name" value="Methylase_S"/>
    <property type="match status" value="2"/>
</dbReference>
<dbReference type="CDD" id="cd17296">
    <property type="entry name" value="RMtype1_S_MmaC5ORF1169P_TRD1-CR1_like"/>
    <property type="match status" value="1"/>
</dbReference>
<dbReference type="Proteomes" id="UP000568063">
    <property type="component" value="Unassembled WGS sequence"/>
</dbReference>
<dbReference type="GeneID" id="4928696"/>
<feature type="coiled-coil region" evidence="4">
    <location>
        <begin position="363"/>
        <end position="390"/>
    </location>
</feature>
<dbReference type="RefSeq" id="WP_011868921.1">
    <property type="nucleotide sequence ID" value="NZ_JACDUM010000004.1"/>
</dbReference>
<dbReference type="SUPFAM" id="SSF116734">
    <property type="entry name" value="DNA methylase specificity domain"/>
    <property type="match status" value="2"/>
</dbReference>